<dbReference type="FunFam" id="3.40.50.880:FF:000038">
    <property type="entry name" value="Predicted protein"/>
    <property type="match status" value="1"/>
</dbReference>
<dbReference type="PANTHER" id="PTHR31559">
    <property type="entry name" value="PYRIDOXAL 5'-PHOSPHATE SYNTHASE SUBUNIT SNO"/>
    <property type="match status" value="1"/>
</dbReference>
<evidence type="ECO:0000313" key="10">
    <source>
        <dbReference type="Proteomes" id="UP000036987"/>
    </source>
</evidence>
<dbReference type="Gene3D" id="3.40.50.880">
    <property type="match status" value="1"/>
</dbReference>
<keyword evidence="4" id="KW-0315">Glutamine amidotransferase</keyword>
<evidence type="ECO:0000256" key="3">
    <source>
        <dbReference type="ARBA" id="ARBA00022801"/>
    </source>
</evidence>
<dbReference type="PANTHER" id="PTHR31559:SF0">
    <property type="entry name" value="PYRIDOXAL 5'-PHOSPHATE SYNTHASE SUBUNIT SNO1-RELATED"/>
    <property type="match status" value="1"/>
</dbReference>
<feature type="active site" description="Nucleophile" evidence="7">
    <location>
        <position position="87"/>
    </location>
</feature>
<keyword evidence="3" id="KW-0378">Hydrolase</keyword>
<reference evidence="10" key="1">
    <citation type="journal article" date="2016" name="Nature">
        <title>The genome of the seagrass Zostera marina reveals angiosperm adaptation to the sea.</title>
        <authorList>
            <person name="Olsen J.L."/>
            <person name="Rouze P."/>
            <person name="Verhelst B."/>
            <person name="Lin Y.-C."/>
            <person name="Bayer T."/>
            <person name="Collen J."/>
            <person name="Dattolo E."/>
            <person name="De Paoli E."/>
            <person name="Dittami S."/>
            <person name="Maumus F."/>
            <person name="Michel G."/>
            <person name="Kersting A."/>
            <person name="Lauritano C."/>
            <person name="Lohaus R."/>
            <person name="Toepel M."/>
            <person name="Tonon T."/>
            <person name="Vanneste K."/>
            <person name="Amirebrahimi M."/>
            <person name="Brakel J."/>
            <person name="Bostroem C."/>
            <person name="Chovatia M."/>
            <person name="Grimwood J."/>
            <person name="Jenkins J.W."/>
            <person name="Jueterbock A."/>
            <person name="Mraz A."/>
            <person name="Stam W.T."/>
            <person name="Tice H."/>
            <person name="Bornberg-Bauer E."/>
            <person name="Green P.J."/>
            <person name="Pearson G.A."/>
            <person name="Procaccini G."/>
            <person name="Duarte C.M."/>
            <person name="Schmutz J."/>
            <person name="Reusch T.B.H."/>
            <person name="Van de Peer Y."/>
        </authorList>
    </citation>
    <scope>NUCLEOTIDE SEQUENCE [LARGE SCALE GENOMIC DNA]</scope>
    <source>
        <strain evidence="10">cv. Finnish</strain>
    </source>
</reference>
<dbReference type="InterPro" id="IPR021196">
    <property type="entry name" value="PdxT/SNO_CS"/>
</dbReference>
<feature type="active site" description="Charge relay system" evidence="7">
    <location>
        <position position="214"/>
    </location>
</feature>
<dbReference type="GO" id="GO:0042823">
    <property type="term" value="P:pyridoxal phosphate biosynthetic process"/>
    <property type="evidence" value="ECO:0000318"/>
    <property type="project" value="GO_Central"/>
</dbReference>
<name>A0A0K9Q0E1_ZOSMR</name>
<keyword evidence="5" id="KW-0456">Lyase</keyword>
<gene>
    <name evidence="9" type="ORF">ZOSMA_138G00090</name>
</gene>
<feature type="binding site" evidence="8">
    <location>
        <begin position="151"/>
        <end position="152"/>
    </location>
    <ligand>
        <name>L-glutamine</name>
        <dbReference type="ChEBI" id="CHEBI:58359"/>
    </ligand>
</feature>
<dbReference type="InterPro" id="IPR029062">
    <property type="entry name" value="Class_I_gatase-like"/>
</dbReference>
<evidence type="ECO:0000256" key="6">
    <source>
        <dbReference type="ARBA" id="ARBA00049534"/>
    </source>
</evidence>
<dbReference type="Pfam" id="PF01174">
    <property type="entry name" value="SNO"/>
    <property type="match status" value="1"/>
</dbReference>
<evidence type="ECO:0000313" key="9">
    <source>
        <dbReference type="EMBL" id="KMZ73972.1"/>
    </source>
</evidence>
<feature type="binding site" evidence="8">
    <location>
        <begin position="55"/>
        <end position="57"/>
    </location>
    <ligand>
        <name>L-glutamine</name>
        <dbReference type="ChEBI" id="CHEBI:58359"/>
    </ligand>
</feature>
<dbReference type="OrthoDB" id="2039at2759"/>
<dbReference type="AlphaFoldDB" id="A0A0K9Q0E1"/>
<dbReference type="GO" id="GO:0008614">
    <property type="term" value="P:pyridoxine metabolic process"/>
    <property type="evidence" value="ECO:0000318"/>
    <property type="project" value="GO_Central"/>
</dbReference>
<feature type="active site" description="Charge relay system" evidence="7">
    <location>
        <position position="216"/>
    </location>
</feature>
<protein>
    <recommendedName>
        <fullName evidence="2">glutaminase</fullName>
        <ecNumber evidence="2">3.5.1.2</ecNumber>
    </recommendedName>
</protein>
<evidence type="ECO:0000256" key="1">
    <source>
        <dbReference type="ARBA" id="ARBA00008345"/>
    </source>
</evidence>
<dbReference type="HAMAP" id="MF_01615">
    <property type="entry name" value="PdxT"/>
    <property type="match status" value="1"/>
</dbReference>
<keyword evidence="10" id="KW-1185">Reference proteome</keyword>
<dbReference type="Proteomes" id="UP000036987">
    <property type="component" value="Unassembled WGS sequence"/>
</dbReference>
<dbReference type="GO" id="GO:1903600">
    <property type="term" value="C:glutaminase complex"/>
    <property type="evidence" value="ECO:0000318"/>
    <property type="project" value="GO_Central"/>
</dbReference>
<dbReference type="PROSITE" id="PS51130">
    <property type="entry name" value="PDXT_SNO_2"/>
    <property type="match status" value="1"/>
</dbReference>
<accession>A0A0K9Q0E1</accession>
<dbReference type="PROSITE" id="PS01236">
    <property type="entry name" value="PDXT_SNO_1"/>
    <property type="match status" value="1"/>
</dbReference>
<proteinExistence type="inferred from homology"/>
<dbReference type="EC" id="3.5.1.2" evidence="2"/>
<comment type="similarity">
    <text evidence="1">Belongs to the glutaminase PdxT/SNO family.</text>
</comment>
<dbReference type="InterPro" id="IPR002161">
    <property type="entry name" value="PdxT/SNO"/>
</dbReference>
<dbReference type="STRING" id="29655.A0A0K9Q0E1"/>
<evidence type="ECO:0000256" key="5">
    <source>
        <dbReference type="ARBA" id="ARBA00023239"/>
    </source>
</evidence>
<dbReference type="NCBIfam" id="TIGR03800">
    <property type="entry name" value="PLP_synth_Pdx2"/>
    <property type="match status" value="1"/>
</dbReference>
<evidence type="ECO:0000256" key="7">
    <source>
        <dbReference type="PIRSR" id="PIRSR005639-1"/>
    </source>
</evidence>
<dbReference type="CDD" id="cd01749">
    <property type="entry name" value="GATase1_PB"/>
    <property type="match status" value="1"/>
</dbReference>
<dbReference type="OMA" id="GMIMLAD"/>
<comment type="caution">
    <text evidence="9">The sequence shown here is derived from an EMBL/GenBank/DDBJ whole genome shotgun (WGS) entry which is preliminary data.</text>
</comment>
<feature type="binding site" evidence="8">
    <location>
        <position position="117"/>
    </location>
    <ligand>
        <name>L-glutamine</name>
        <dbReference type="ChEBI" id="CHEBI:58359"/>
    </ligand>
</feature>
<dbReference type="GO" id="GO:0004359">
    <property type="term" value="F:glutaminase activity"/>
    <property type="evidence" value="ECO:0007669"/>
    <property type="project" value="UniProtKB-EC"/>
</dbReference>
<dbReference type="GO" id="GO:0016829">
    <property type="term" value="F:lyase activity"/>
    <property type="evidence" value="ECO:0007669"/>
    <property type="project" value="UniProtKB-KW"/>
</dbReference>
<evidence type="ECO:0000256" key="8">
    <source>
        <dbReference type="PIRSR" id="PIRSR005639-2"/>
    </source>
</evidence>
<dbReference type="GO" id="GO:0005829">
    <property type="term" value="C:cytosol"/>
    <property type="evidence" value="ECO:0000318"/>
    <property type="project" value="GO_Central"/>
</dbReference>
<evidence type="ECO:0000256" key="4">
    <source>
        <dbReference type="ARBA" id="ARBA00022962"/>
    </source>
</evidence>
<dbReference type="EMBL" id="LFYR01000483">
    <property type="protein sequence ID" value="KMZ73972.1"/>
    <property type="molecule type" value="Genomic_DNA"/>
</dbReference>
<dbReference type="SUPFAM" id="SSF52317">
    <property type="entry name" value="Class I glutamine amidotransferase-like"/>
    <property type="match status" value="1"/>
</dbReference>
<organism evidence="9 10">
    <name type="scientific">Zostera marina</name>
    <name type="common">Eelgrass</name>
    <dbReference type="NCBI Taxonomy" id="29655"/>
    <lineage>
        <taxon>Eukaryota</taxon>
        <taxon>Viridiplantae</taxon>
        <taxon>Streptophyta</taxon>
        <taxon>Embryophyta</taxon>
        <taxon>Tracheophyta</taxon>
        <taxon>Spermatophyta</taxon>
        <taxon>Magnoliopsida</taxon>
        <taxon>Liliopsida</taxon>
        <taxon>Zosteraceae</taxon>
        <taxon>Zostera</taxon>
    </lineage>
</organism>
<evidence type="ECO:0000256" key="2">
    <source>
        <dbReference type="ARBA" id="ARBA00012918"/>
    </source>
</evidence>
<dbReference type="PROSITE" id="PS51273">
    <property type="entry name" value="GATASE_TYPE_1"/>
    <property type="match status" value="1"/>
</dbReference>
<sequence>MEAGGAAHQRSVGVLSLQGSFNEHIAALRRLGVMGVEVRKAEHLEKIGSLIIPGGESTTMAKLAHYHNLFPALREFVKSGRPVWGTCAGLIFLADRAIGQKNGGQEFIGGLDCTVHRNFFGSQLQSFEIDLLVSKLAAKEGGPASFRGVFIRAPAIMEVGPDVEVLADYTVHVNDSTNAKIVTSLRGLEDKKSSSTQKVVVAARQGNLLVTAFHPELTKDTRWHSFFLKMSVENNEEHGLSISKEVASSEVKGPIFLPIFE</sequence>
<dbReference type="PIRSF" id="PIRSF005639">
    <property type="entry name" value="Glut_amidoT_SNO"/>
    <property type="match status" value="1"/>
</dbReference>
<comment type="catalytic activity">
    <reaction evidence="6">
        <text>L-glutamine + H2O = L-glutamate + NH4(+)</text>
        <dbReference type="Rhea" id="RHEA:15889"/>
        <dbReference type="ChEBI" id="CHEBI:15377"/>
        <dbReference type="ChEBI" id="CHEBI:28938"/>
        <dbReference type="ChEBI" id="CHEBI:29985"/>
        <dbReference type="ChEBI" id="CHEBI:58359"/>
        <dbReference type="EC" id="3.5.1.2"/>
    </reaction>
</comment>